<dbReference type="Proteomes" id="UP001489004">
    <property type="component" value="Unassembled WGS sequence"/>
</dbReference>
<name>A0AAW1PL81_9CHLO</name>
<keyword evidence="3" id="KW-0963">Cytoplasm</keyword>
<dbReference type="EMBL" id="JALJOR010000007">
    <property type="protein sequence ID" value="KAK9814316.1"/>
    <property type="molecule type" value="Genomic_DNA"/>
</dbReference>
<comment type="subcellular location">
    <subcellularLocation>
        <location evidence="1">Cytoplasm</location>
        <location evidence="1">Cytosol</location>
    </subcellularLocation>
</comment>
<dbReference type="SUPFAM" id="SSF100950">
    <property type="entry name" value="NagB/RpiA/CoA transferase-like"/>
    <property type="match status" value="1"/>
</dbReference>
<evidence type="ECO:0000256" key="2">
    <source>
        <dbReference type="ARBA" id="ARBA00007251"/>
    </source>
</evidence>
<evidence type="ECO:0000256" key="4">
    <source>
        <dbReference type="ARBA" id="ARBA00022540"/>
    </source>
</evidence>
<evidence type="ECO:0000256" key="1">
    <source>
        <dbReference type="ARBA" id="ARBA00004514"/>
    </source>
</evidence>
<evidence type="ECO:0000256" key="6">
    <source>
        <dbReference type="ARBA" id="ARBA00044208"/>
    </source>
</evidence>
<dbReference type="InterPro" id="IPR042529">
    <property type="entry name" value="IF_2B-like_C"/>
</dbReference>
<accession>A0AAW1PL81</accession>
<evidence type="ECO:0000256" key="9">
    <source>
        <dbReference type="RuleBase" id="RU003814"/>
    </source>
</evidence>
<keyword evidence="12" id="KW-1185">Reference proteome</keyword>
<dbReference type="Gene3D" id="1.20.120.1070">
    <property type="entry name" value="Translation initiation factor eIF-2B, N-terminal domain"/>
    <property type="match status" value="1"/>
</dbReference>
<gene>
    <name evidence="11" type="ORF">WJX72_003908</name>
</gene>
<evidence type="ECO:0000256" key="5">
    <source>
        <dbReference type="ARBA" id="ARBA00022917"/>
    </source>
</evidence>
<organism evidence="11 12">
    <name type="scientific">[Myrmecia] bisecta</name>
    <dbReference type="NCBI Taxonomy" id="41462"/>
    <lineage>
        <taxon>Eukaryota</taxon>
        <taxon>Viridiplantae</taxon>
        <taxon>Chlorophyta</taxon>
        <taxon>core chlorophytes</taxon>
        <taxon>Trebouxiophyceae</taxon>
        <taxon>Trebouxiales</taxon>
        <taxon>Trebouxiaceae</taxon>
        <taxon>Myrmecia</taxon>
    </lineage>
</organism>
<comment type="similarity">
    <text evidence="2 9">Belongs to the eIF-2B alpha/beta/delta subunits family.</text>
</comment>
<proteinExistence type="inferred from homology"/>
<feature type="compositionally biased region" description="Polar residues" evidence="10">
    <location>
        <begin position="15"/>
        <end position="29"/>
    </location>
</feature>
<evidence type="ECO:0000313" key="11">
    <source>
        <dbReference type="EMBL" id="KAK9814316.1"/>
    </source>
</evidence>
<dbReference type="InterPro" id="IPR000649">
    <property type="entry name" value="IF-2B-related"/>
</dbReference>
<evidence type="ECO:0000256" key="3">
    <source>
        <dbReference type="ARBA" id="ARBA00022490"/>
    </source>
</evidence>
<dbReference type="AlphaFoldDB" id="A0AAW1PL81"/>
<dbReference type="InterPro" id="IPR051501">
    <property type="entry name" value="eIF2B_alpha/beta/delta"/>
</dbReference>
<evidence type="ECO:0000256" key="7">
    <source>
        <dbReference type="ARBA" id="ARBA00044236"/>
    </source>
</evidence>
<dbReference type="PANTHER" id="PTHR45860:SF1">
    <property type="entry name" value="TRANSLATION INITIATION FACTOR EIF-2B SUBUNIT ALPHA"/>
    <property type="match status" value="1"/>
</dbReference>
<feature type="region of interest" description="Disordered" evidence="10">
    <location>
        <begin position="1"/>
        <end position="42"/>
    </location>
</feature>
<keyword evidence="5" id="KW-0648">Protein biosynthesis</keyword>
<dbReference type="Pfam" id="PF01008">
    <property type="entry name" value="IF-2B"/>
    <property type="match status" value="1"/>
</dbReference>
<keyword evidence="4" id="KW-0396">Initiation factor</keyword>
<sequence length="370" mass="39629">MNQRSISQLLDLRAGQQQKNQPAGRSTQAGFRPGAPSFNPGSSDRVVAAGGAAYAIPNTAANTGNASESIVREFHEALARAPEMAVAVAAIKALTSVITKSTAQTAMGLEKELKEAAASLQRCNETAISLKAGCELFLRYTTRTSALEMEDFATAKARIIERGNYFAETSTRARQTIAELGARFIQPGAVVLCHGHSRVVLALLRRAVAQGVQFSVVVTEGRPDGTGLTMARALDEMHVPVVAILDSAVAFALESLKVNMVMVGAEGVVENGGVINKLGTYQIAIAAKVHNIPFYVAAESYKFARLYPLSQRDLPVERKHVDFGPLMPKAVKIENPSRDYTPPSYISLLFTDLGVLTPAAVSDELIQLYV</sequence>
<dbReference type="GO" id="GO:0005851">
    <property type="term" value="C:eukaryotic translation initiation factor 2B complex"/>
    <property type="evidence" value="ECO:0007669"/>
    <property type="project" value="TreeGrafter"/>
</dbReference>
<evidence type="ECO:0000313" key="12">
    <source>
        <dbReference type="Proteomes" id="UP001489004"/>
    </source>
</evidence>
<evidence type="ECO:0000256" key="8">
    <source>
        <dbReference type="ARBA" id="ARBA00046432"/>
    </source>
</evidence>
<reference evidence="11 12" key="1">
    <citation type="journal article" date="2024" name="Nat. Commun.">
        <title>Phylogenomics reveals the evolutionary origins of lichenization in chlorophyte algae.</title>
        <authorList>
            <person name="Puginier C."/>
            <person name="Libourel C."/>
            <person name="Otte J."/>
            <person name="Skaloud P."/>
            <person name="Haon M."/>
            <person name="Grisel S."/>
            <person name="Petersen M."/>
            <person name="Berrin J.G."/>
            <person name="Delaux P.M."/>
            <person name="Dal Grande F."/>
            <person name="Keller J."/>
        </authorList>
    </citation>
    <scope>NUCLEOTIDE SEQUENCE [LARGE SCALE GENOMIC DNA]</scope>
    <source>
        <strain evidence="11 12">SAG 2043</strain>
    </source>
</reference>
<dbReference type="GO" id="GO:0005085">
    <property type="term" value="F:guanyl-nucleotide exchange factor activity"/>
    <property type="evidence" value="ECO:0007669"/>
    <property type="project" value="TreeGrafter"/>
</dbReference>
<dbReference type="InterPro" id="IPR037171">
    <property type="entry name" value="NagB/RpiA_transferase-like"/>
</dbReference>
<protein>
    <recommendedName>
        <fullName evidence="6">Translation initiation factor eIF2B subunit alpha</fullName>
    </recommendedName>
    <alternativeName>
        <fullName evidence="7">eIF2B GDP-GTP exchange factor subunit alpha</fullName>
    </alternativeName>
</protein>
<comment type="caution">
    <text evidence="11">The sequence shown here is derived from an EMBL/GenBank/DDBJ whole genome shotgun (WGS) entry which is preliminary data.</text>
</comment>
<dbReference type="GO" id="GO:0005829">
    <property type="term" value="C:cytosol"/>
    <property type="evidence" value="ECO:0007669"/>
    <property type="project" value="UniProtKB-SubCell"/>
</dbReference>
<comment type="subunit">
    <text evidence="8">Component of the translation initiation factor 2B (eIF2B) complex which is a heterodecamer of two sets of five different subunits: alpha, beta, gamma, delta and epsilon. Subunits alpha, beta and delta comprise a regulatory subcomplex and subunits epsilon and gamma comprise a catalytic subcomplex. Within the complex, the hexameric regulatory complex resides at the center, with the two heterodimeric catalytic subcomplexes bound on opposite sides.</text>
</comment>
<evidence type="ECO:0000256" key="10">
    <source>
        <dbReference type="SAM" id="MobiDB-lite"/>
    </source>
</evidence>
<dbReference type="Gene3D" id="3.40.50.10470">
    <property type="entry name" value="Translation initiation factor eif-2b, domain 2"/>
    <property type="match status" value="1"/>
</dbReference>
<dbReference type="PANTHER" id="PTHR45860">
    <property type="entry name" value="TRANSLATION INITIATION FACTOR EIF-2B SUBUNIT ALPHA"/>
    <property type="match status" value="1"/>
</dbReference>
<dbReference type="InterPro" id="IPR042528">
    <property type="entry name" value="elF-2B_alpha_N"/>
</dbReference>
<dbReference type="GO" id="GO:0003743">
    <property type="term" value="F:translation initiation factor activity"/>
    <property type="evidence" value="ECO:0007669"/>
    <property type="project" value="UniProtKB-KW"/>
</dbReference>